<evidence type="ECO:0000256" key="4">
    <source>
        <dbReference type="ARBA" id="ARBA00022679"/>
    </source>
</evidence>
<dbReference type="Pfam" id="PF02518">
    <property type="entry name" value="HATPase_c"/>
    <property type="match status" value="1"/>
</dbReference>
<dbReference type="Gene3D" id="3.30.565.10">
    <property type="entry name" value="Histidine kinase-like ATPase, C-terminal domain"/>
    <property type="match status" value="1"/>
</dbReference>
<evidence type="ECO:0000256" key="5">
    <source>
        <dbReference type="ARBA" id="ARBA00022741"/>
    </source>
</evidence>
<proteinExistence type="predicted"/>
<gene>
    <name evidence="13" type="ORF">FPZ11_03315</name>
</gene>
<protein>
    <recommendedName>
        <fullName evidence="2">histidine kinase</fullName>
        <ecNumber evidence="2">2.7.13.3</ecNumber>
    </recommendedName>
</protein>
<accession>A0A5B8M1Y7</accession>
<dbReference type="GO" id="GO:0046983">
    <property type="term" value="F:protein dimerization activity"/>
    <property type="evidence" value="ECO:0007669"/>
    <property type="project" value="InterPro"/>
</dbReference>
<keyword evidence="10" id="KW-1133">Transmembrane helix</keyword>
<evidence type="ECO:0000256" key="6">
    <source>
        <dbReference type="ARBA" id="ARBA00022777"/>
    </source>
</evidence>
<keyword evidence="3" id="KW-0597">Phosphoprotein</keyword>
<dbReference type="InterPro" id="IPR050482">
    <property type="entry name" value="Sensor_HK_TwoCompSys"/>
</dbReference>
<evidence type="ECO:0000256" key="9">
    <source>
        <dbReference type="SAM" id="MobiDB-lite"/>
    </source>
</evidence>
<dbReference type="EC" id="2.7.13.3" evidence="2"/>
<sequence length="411" mass="41945">MPYPPWLRTGPEPGPAVRARRSLRGRAVAAALSVTVQLPGLAFAMAPAWHGMHRTIDVGAGLAALSGIAAGVLLLLPWRGPGVIVVAAFATPAIALAVGPPAAALPVAFAVARAVLGGAATWAWSTLAGVGVVGAVWVAVSGAGTGGIRVLLVTVVLCLVAAAVTGASARRARFRAAAHDEASRRRSAAEEERLRIARELHDVLAHSLSQISVQAGVGLHLFDDDPDRARESLRSIRDTSATALDEVRGVLGMLRDGSADGAPLRPEPSLTEIPALLDDARASGLDIVAVGDTTNVVAGGLGTSPASVQSAAYRIVQEALTNVRRHAPGTRVEVELRASATALELRVENGPAAEGTAPADTRGSLPSGGKGILGMRERARALGGTLTAVATADGGFVVRATLPLMRRSDEA</sequence>
<evidence type="ECO:0000313" key="14">
    <source>
        <dbReference type="Proteomes" id="UP000320216"/>
    </source>
</evidence>
<evidence type="ECO:0000259" key="11">
    <source>
        <dbReference type="Pfam" id="PF02518"/>
    </source>
</evidence>
<feature type="transmembrane region" description="Helical" evidence="10">
    <location>
        <begin position="84"/>
        <end position="112"/>
    </location>
</feature>
<dbReference type="SUPFAM" id="SSF55874">
    <property type="entry name" value="ATPase domain of HSP90 chaperone/DNA topoisomerase II/histidine kinase"/>
    <property type="match status" value="1"/>
</dbReference>
<dbReference type="KEGG" id="huw:FPZ11_03315"/>
<dbReference type="PANTHER" id="PTHR24421:SF10">
    <property type="entry name" value="NITRATE_NITRITE SENSOR PROTEIN NARQ"/>
    <property type="match status" value="1"/>
</dbReference>
<evidence type="ECO:0000256" key="3">
    <source>
        <dbReference type="ARBA" id="ARBA00022553"/>
    </source>
</evidence>
<dbReference type="OrthoDB" id="227596at2"/>
<evidence type="ECO:0000256" key="8">
    <source>
        <dbReference type="ARBA" id="ARBA00023012"/>
    </source>
</evidence>
<reference evidence="13 14" key="1">
    <citation type="submission" date="2019-07" db="EMBL/GenBank/DDBJ databases">
        <title>Full genome sequence of Humibacter sp. WJ7-1.</title>
        <authorList>
            <person name="Im W.-T."/>
        </authorList>
    </citation>
    <scope>NUCLEOTIDE SEQUENCE [LARGE SCALE GENOMIC DNA]</scope>
    <source>
        <strain evidence="13 14">WJ7-1</strain>
    </source>
</reference>
<keyword evidence="14" id="KW-1185">Reference proteome</keyword>
<dbReference type="Gene3D" id="1.20.5.1930">
    <property type="match status" value="1"/>
</dbReference>
<dbReference type="RefSeq" id="WP_146318349.1">
    <property type="nucleotide sequence ID" value="NZ_CP042305.1"/>
</dbReference>
<comment type="catalytic activity">
    <reaction evidence="1">
        <text>ATP + protein L-histidine = ADP + protein N-phospho-L-histidine.</text>
        <dbReference type="EC" id="2.7.13.3"/>
    </reaction>
</comment>
<keyword evidence="5" id="KW-0547">Nucleotide-binding</keyword>
<dbReference type="InterPro" id="IPR003594">
    <property type="entry name" value="HATPase_dom"/>
</dbReference>
<evidence type="ECO:0000256" key="1">
    <source>
        <dbReference type="ARBA" id="ARBA00000085"/>
    </source>
</evidence>
<keyword evidence="6 13" id="KW-0418">Kinase</keyword>
<feature type="transmembrane region" description="Helical" evidence="10">
    <location>
        <begin position="27"/>
        <end position="46"/>
    </location>
</feature>
<dbReference type="Pfam" id="PF07730">
    <property type="entry name" value="HisKA_3"/>
    <property type="match status" value="1"/>
</dbReference>
<evidence type="ECO:0000256" key="2">
    <source>
        <dbReference type="ARBA" id="ARBA00012438"/>
    </source>
</evidence>
<feature type="region of interest" description="Disordered" evidence="9">
    <location>
        <begin position="349"/>
        <end position="369"/>
    </location>
</feature>
<dbReference type="GO" id="GO:0000155">
    <property type="term" value="F:phosphorelay sensor kinase activity"/>
    <property type="evidence" value="ECO:0007669"/>
    <property type="project" value="InterPro"/>
</dbReference>
<organism evidence="13 14">
    <name type="scientific">Humibacter ginsenosidimutans</name>
    <dbReference type="NCBI Taxonomy" id="2599293"/>
    <lineage>
        <taxon>Bacteria</taxon>
        <taxon>Bacillati</taxon>
        <taxon>Actinomycetota</taxon>
        <taxon>Actinomycetes</taxon>
        <taxon>Micrococcales</taxon>
        <taxon>Microbacteriaceae</taxon>
        <taxon>Humibacter</taxon>
    </lineage>
</organism>
<dbReference type="GO" id="GO:0005524">
    <property type="term" value="F:ATP binding"/>
    <property type="evidence" value="ECO:0007669"/>
    <property type="project" value="UniProtKB-KW"/>
</dbReference>
<evidence type="ECO:0000256" key="7">
    <source>
        <dbReference type="ARBA" id="ARBA00022840"/>
    </source>
</evidence>
<keyword evidence="7" id="KW-0067">ATP-binding</keyword>
<dbReference type="Proteomes" id="UP000320216">
    <property type="component" value="Chromosome"/>
</dbReference>
<evidence type="ECO:0000256" key="10">
    <source>
        <dbReference type="SAM" id="Phobius"/>
    </source>
</evidence>
<keyword evidence="8" id="KW-0902">Two-component regulatory system</keyword>
<dbReference type="EMBL" id="CP042305">
    <property type="protein sequence ID" value="QDZ13939.1"/>
    <property type="molecule type" value="Genomic_DNA"/>
</dbReference>
<dbReference type="AlphaFoldDB" id="A0A5B8M1Y7"/>
<feature type="transmembrane region" description="Helical" evidence="10">
    <location>
        <begin position="146"/>
        <end position="165"/>
    </location>
</feature>
<feature type="transmembrane region" description="Helical" evidence="10">
    <location>
        <begin position="119"/>
        <end position="140"/>
    </location>
</feature>
<feature type="transmembrane region" description="Helical" evidence="10">
    <location>
        <begin position="58"/>
        <end position="78"/>
    </location>
</feature>
<name>A0A5B8M1Y7_9MICO</name>
<keyword evidence="4" id="KW-0808">Transferase</keyword>
<keyword evidence="10" id="KW-0812">Transmembrane</keyword>
<dbReference type="InterPro" id="IPR011712">
    <property type="entry name" value="Sig_transdc_His_kin_sub3_dim/P"/>
</dbReference>
<dbReference type="PANTHER" id="PTHR24421">
    <property type="entry name" value="NITRATE/NITRITE SENSOR PROTEIN NARX-RELATED"/>
    <property type="match status" value="1"/>
</dbReference>
<keyword evidence="10" id="KW-0472">Membrane</keyword>
<dbReference type="GO" id="GO:0016020">
    <property type="term" value="C:membrane"/>
    <property type="evidence" value="ECO:0007669"/>
    <property type="project" value="InterPro"/>
</dbReference>
<feature type="domain" description="Signal transduction histidine kinase subgroup 3 dimerisation and phosphoacceptor" evidence="12">
    <location>
        <begin position="192"/>
        <end position="257"/>
    </location>
</feature>
<feature type="domain" description="Histidine kinase/HSP90-like ATPase" evidence="11">
    <location>
        <begin position="309"/>
        <end position="404"/>
    </location>
</feature>
<evidence type="ECO:0000259" key="12">
    <source>
        <dbReference type="Pfam" id="PF07730"/>
    </source>
</evidence>
<dbReference type="CDD" id="cd16917">
    <property type="entry name" value="HATPase_UhpB-NarQ-NarX-like"/>
    <property type="match status" value="1"/>
</dbReference>
<evidence type="ECO:0000313" key="13">
    <source>
        <dbReference type="EMBL" id="QDZ13939.1"/>
    </source>
</evidence>
<dbReference type="InterPro" id="IPR036890">
    <property type="entry name" value="HATPase_C_sf"/>
</dbReference>